<sequence>MAANASGIVDTAEEMINAPLVHKGKVRELYDLGDSFLIVVTDRISAFDYILKPGVPDKGYVLNALSKYWFGVTSGYMNNHIIHTDVEKLHAIIPSAEDRELLKERIIVAKKAERISIECVVRGYITGNGWRQYEKTGEINGIKLPEGLRKNERLVDPIFTPAAKNDVGHDEDITLEQMKELVGEELTLALQERSIMLYVLAHSICEQKGIILADTKFEFGFYAGELIIIDEIFTPDSSRYWSEDKYALDIEIDSMDKEPVRTYLAGSGWDKNSEPDELPASVVEETSNRYKGILHRLVD</sequence>
<dbReference type="SUPFAM" id="SSF56104">
    <property type="entry name" value="SAICAR synthase-like"/>
    <property type="match status" value="1"/>
</dbReference>
<dbReference type="Proteomes" id="UP001267290">
    <property type="component" value="Unassembled WGS sequence"/>
</dbReference>
<evidence type="ECO:0000256" key="7">
    <source>
        <dbReference type="ARBA" id="ARBA00048475"/>
    </source>
</evidence>
<evidence type="ECO:0000256" key="2">
    <source>
        <dbReference type="ARBA" id="ARBA00010190"/>
    </source>
</evidence>
<gene>
    <name evidence="8" type="primary">purC</name>
    <name evidence="10" type="ORF">J2736_005860</name>
</gene>
<dbReference type="InterPro" id="IPR028923">
    <property type="entry name" value="SAICAR_synt/ADE2_N"/>
</dbReference>
<dbReference type="EMBL" id="JAVDSB010000018">
    <property type="protein sequence ID" value="MDR6554630.1"/>
    <property type="molecule type" value="Genomic_DNA"/>
</dbReference>
<keyword evidence="4 8" id="KW-0547">Nucleotide-binding</keyword>
<reference evidence="10 11" key="1">
    <citation type="submission" date="2023-07" db="EMBL/GenBank/DDBJ databases">
        <title>Sorghum-associated microbial communities from plants grown in Nebraska, USA.</title>
        <authorList>
            <person name="Schachtman D."/>
        </authorList>
    </citation>
    <scope>NUCLEOTIDE SEQUENCE [LARGE SCALE GENOMIC DNA]</scope>
    <source>
        <strain evidence="10 11">CC258</strain>
    </source>
</reference>
<keyword evidence="3 8" id="KW-0436">Ligase</keyword>
<evidence type="ECO:0000256" key="5">
    <source>
        <dbReference type="ARBA" id="ARBA00022755"/>
    </source>
</evidence>
<evidence type="ECO:0000313" key="10">
    <source>
        <dbReference type="EMBL" id="MDR6554630.1"/>
    </source>
</evidence>
<evidence type="ECO:0000256" key="4">
    <source>
        <dbReference type="ARBA" id="ARBA00022741"/>
    </source>
</evidence>
<dbReference type="CDD" id="cd01414">
    <property type="entry name" value="SAICAR_synt_Sc"/>
    <property type="match status" value="1"/>
</dbReference>
<comment type="caution">
    <text evidence="10">The sequence shown here is derived from an EMBL/GenBank/DDBJ whole genome shotgun (WGS) entry which is preliminary data.</text>
</comment>
<name>A0ABU1P4F6_9BACL</name>
<comment type="pathway">
    <text evidence="1 8">Purine metabolism; IMP biosynthesis via de novo pathway; 5-amino-1-(5-phospho-D-ribosyl)imidazole-4-carboxamide from 5-amino-1-(5-phospho-D-ribosyl)imidazole-4-carboxylate: step 1/2.</text>
</comment>
<proteinExistence type="inferred from homology"/>
<dbReference type="GO" id="GO:0004639">
    <property type="term" value="F:phosphoribosylaminoimidazolesuccinocarboxamide synthase activity"/>
    <property type="evidence" value="ECO:0007669"/>
    <property type="project" value="UniProtKB-EC"/>
</dbReference>
<evidence type="ECO:0000256" key="8">
    <source>
        <dbReference type="HAMAP-Rule" id="MF_00137"/>
    </source>
</evidence>
<keyword evidence="6 8" id="KW-0067">ATP-binding</keyword>
<dbReference type="NCBIfam" id="NF010568">
    <property type="entry name" value="PRK13961.1"/>
    <property type="match status" value="1"/>
</dbReference>
<dbReference type="EC" id="6.3.2.6" evidence="8"/>
<feature type="domain" description="SAICAR synthetase/ADE2 N-terminal" evidence="9">
    <location>
        <begin position="21"/>
        <end position="273"/>
    </location>
</feature>
<evidence type="ECO:0000256" key="6">
    <source>
        <dbReference type="ARBA" id="ARBA00022840"/>
    </source>
</evidence>
<dbReference type="Gene3D" id="3.30.470.20">
    <property type="entry name" value="ATP-grasp fold, B domain"/>
    <property type="match status" value="1"/>
</dbReference>
<keyword evidence="11" id="KW-1185">Reference proteome</keyword>
<accession>A0ABU1P4F6</accession>
<evidence type="ECO:0000256" key="3">
    <source>
        <dbReference type="ARBA" id="ARBA00022598"/>
    </source>
</evidence>
<evidence type="ECO:0000256" key="1">
    <source>
        <dbReference type="ARBA" id="ARBA00004672"/>
    </source>
</evidence>
<comment type="similarity">
    <text evidence="2 8">Belongs to the SAICAR synthetase family.</text>
</comment>
<dbReference type="HAMAP" id="MF_00137">
    <property type="entry name" value="SAICAR_synth"/>
    <property type="match status" value="1"/>
</dbReference>
<dbReference type="PANTHER" id="PTHR43700">
    <property type="entry name" value="PHOSPHORIBOSYLAMINOIMIDAZOLE-SUCCINOCARBOXAMIDE SYNTHASE"/>
    <property type="match status" value="1"/>
</dbReference>
<organism evidence="10 11">
    <name type="scientific">Paenibacillus qinlingensis</name>
    <dbReference type="NCBI Taxonomy" id="1837343"/>
    <lineage>
        <taxon>Bacteria</taxon>
        <taxon>Bacillati</taxon>
        <taxon>Bacillota</taxon>
        <taxon>Bacilli</taxon>
        <taxon>Bacillales</taxon>
        <taxon>Paenibacillaceae</taxon>
        <taxon>Paenibacillus</taxon>
    </lineage>
</organism>
<dbReference type="PANTHER" id="PTHR43700:SF1">
    <property type="entry name" value="PHOSPHORIBOSYLAMINOIMIDAZOLE-SUCCINOCARBOXAMIDE SYNTHASE"/>
    <property type="match status" value="1"/>
</dbReference>
<dbReference type="Pfam" id="PF01259">
    <property type="entry name" value="SAICAR_synt"/>
    <property type="match status" value="1"/>
</dbReference>
<evidence type="ECO:0000259" key="9">
    <source>
        <dbReference type="Pfam" id="PF01259"/>
    </source>
</evidence>
<dbReference type="InterPro" id="IPR018236">
    <property type="entry name" value="SAICAR_synthetase_CS"/>
</dbReference>
<keyword evidence="5 8" id="KW-0658">Purine biosynthesis</keyword>
<dbReference type="Gene3D" id="3.30.200.20">
    <property type="entry name" value="Phosphorylase Kinase, domain 1"/>
    <property type="match status" value="1"/>
</dbReference>
<comment type="catalytic activity">
    <reaction evidence="7 8">
        <text>5-amino-1-(5-phospho-D-ribosyl)imidazole-4-carboxylate + L-aspartate + ATP = (2S)-2-[5-amino-1-(5-phospho-beta-D-ribosyl)imidazole-4-carboxamido]succinate + ADP + phosphate + 2 H(+)</text>
        <dbReference type="Rhea" id="RHEA:22628"/>
        <dbReference type="ChEBI" id="CHEBI:15378"/>
        <dbReference type="ChEBI" id="CHEBI:29991"/>
        <dbReference type="ChEBI" id="CHEBI:30616"/>
        <dbReference type="ChEBI" id="CHEBI:43474"/>
        <dbReference type="ChEBI" id="CHEBI:58443"/>
        <dbReference type="ChEBI" id="CHEBI:77657"/>
        <dbReference type="ChEBI" id="CHEBI:456216"/>
        <dbReference type="EC" id="6.3.2.6"/>
    </reaction>
</comment>
<protein>
    <recommendedName>
        <fullName evidence="8">Phosphoribosylaminoimidazole-succinocarboxamide synthase</fullName>
        <ecNumber evidence="8">6.3.2.6</ecNumber>
    </recommendedName>
    <alternativeName>
        <fullName evidence="8">SAICAR synthetase</fullName>
    </alternativeName>
</protein>
<dbReference type="PROSITE" id="PS01058">
    <property type="entry name" value="SAICAR_SYNTHETASE_2"/>
    <property type="match status" value="1"/>
</dbReference>
<evidence type="ECO:0000313" key="11">
    <source>
        <dbReference type="Proteomes" id="UP001267290"/>
    </source>
</evidence>